<accession>A0A401JFQ4</accession>
<sequence>MTRANAAPTASPSPTTPAVTFDGKTYTNCLIHSRDPYLLLHAHNPVDWYPWGPDALEAARRENKPIFVSIGYSTCYWCHVAEREIYSNPEIAKLMNQWFINIKVDREQRPDIDRIYMLATQIMTGGGGWPNNVFLTPDLKPFYAGSYFPPQDQGKLPGFPALLKSMHHAWIEDHAEVVALADQVYLALQQTERGSATAGSVALAPQQWRDRAIAEAASNFDVFDAGVGVRASKFPQSPLLSMLLSTGTLNRDAKVQGMATQTLEAMAEGGVMDQLGGGFHRYSIEPSWSIPHFEKMLYDNAQLLGLYAHAYAITKNPLYRQVALRTAHYMTTEMQAPGGGFYSAQDAEVDGSEGASYIWTHQQIEAILGVADTQRFLTLYQLVPMPPAPAGHKQPEGNVLRLQRDQAQKLAQKNQLATAIEMLRPLRDKLLSARQKRTQPARDEKIVTAINALAIIGFAQAGHWLHDPALTKVAQHNADWLWQHTFDPATGDLKHQFFAGRPGGSGFLDDYALLGQACLTLHQQTGDAVWLARSRQIADAMLQRFARPDGQFVETQDQSDLLLSPPAEGDSVLPSGQSSSIVLLLELSIATGDARYAGAARRELSSLSAQVAADPFNWGALLAPLNQPPLITALQKTASSDTAKTATPGFPNSADHVSTTARLVPSSTGADLIVTIDIEAGYHINANPASDPNLIPTQFLLAEYPELKIKYPAAQMFKAPFAPQGIAVYEGRITLFGQLPQKALRQPVSASLRIQACNDKVCLAPATVAVPVQ</sequence>
<gene>
    <name evidence="2" type="ORF">SFMTTN_2264</name>
</gene>
<dbReference type="Gene3D" id="3.40.30.10">
    <property type="entry name" value="Glutaredoxin"/>
    <property type="match status" value="1"/>
</dbReference>
<dbReference type="InterPro" id="IPR008928">
    <property type="entry name" value="6-hairpin_glycosidase_sf"/>
</dbReference>
<dbReference type="SUPFAM" id="SSF48208">
    <property type="entry name" value="Six-hairpin glycosidases"/>
    <property type="match status" value="1"/>
</dbReference>
<name>A0A401JFQ4_9PROT</name>
<feature type="domain" description="Spermatogenesis-associated protein 20-like TRX" evidence="1">
    <location>
        <begin position="27"/>
        <end position="188"/>
    </location>
</feature>
<dbReference type="PANTHER" id="PTHR42899">
    <property type="entry name" value="SPERMATOGENESIS-ASSOCIATED PROTEIN 20"/>
    <property type="match status" value="1"/>
</dbReference>
<dbReference type="InterPro" id="IPR012341">
    <property type="entry name" value="6hp_glycosidase-like_sf"/>
</dbReference>
<dbReference type="InterPro" id="IPR024705">
    <property type="entry name" value="Ssp411"/>
</dbReference>
<dbReference type="PANTHER" id="PTHR42899:SF1">
    <property type="entry name" value="SPERMATOGENESIS-ASSOCIATED PROTEIN 20"/>
    <property type="match status" value="1"/>
</dbReference>
<evidence type="ECO:0000259" key="1">
    <source>
        <dbReference type="Pfam" id="PF03190"/>
    </source>
</evidence>
<organism evidence="2 3">
    <name type="scientific">Sulfuriferula multivorans</name>
    <dbReference type="NCBI Taxonomy" id="1559896"/>
    <lineage>
        <taxon>Bacteria</taxon>
        <taxon>Pseudomonadati</taxon>
        <taxon>Pseudomonadota</taxon>
        <taxon>Betaproteobacteria</taxon>
        <taxon>Nitrosomonadales</taxon>
        <taxon>Sulfuricellaceae</taxon>
        <taxon>Sulfuriferula</taxon>
    </lineage>
</organism>
<protein>
    <submittedName>
        <fullName evidence="2">Thymidylate kinase</fullName>
    </submittedName>
</protein>
<proteinExistence type="predicted"/>
<dbReference type="CDD" id="cd02955">
    <property type="entry name" value="SSP411"/>
    <property type="match status" value="1"/>
</dbReference>
<dbReference type="SUPFAM" id="SSF52833">
    <property type="entry name" value="Thioredoxin-like"/>
    <property type="match status" value="1"/>
</dbReference>
<keyword evidence="3" id="KW-1185">Reference proteome</keyword>
<dbReference type="EMBL" id="BGOW01000020">
    <property type="protein sequence ID" value="GBL46450.1"/>
    <property type="molecule type" value="Genomic_DNA"/>
</dbReference>
<reference evidence="2 3" key="1">
    <citation type="journal article" date="2019" name="Front. Microbiol.">
        <title>Genomes of Neutrophilic Sulfur-Oxidizing Chemolithoautotrophs Representing 9 Proteobacterial Species From 8 Genera.</title>
        <authorList>
            <person name="Watanabe T."/>
            <person name="Kojima H."/>
            <person name="Umezawa K."/>
            <person name="Hori C."/>
            <person name="Takasuka T.E."/>
            <person name="Kato Y."/>
            <person name="Fukui M."/>
        </authorList>
    </citation>
    <scope>NUCLEOTIDE SEQUENCE [LARGE SCALE GENOMIC DNA]</scope>
    <source>
        <strain evidence="2 3">TTN</strain>
    </source>
</reference>
<dbReference type="Gene3D" id="1.50.10.10">
    <property type="match status" value="1"/>
</dbReference>
<dbReference type="Proteomes" id="UP000286806">
    <property type="component" value="Unassembled WGS sequence"/>
</dbReference>
<keyword evidence="2" id="KW-0418">Kinase</keyword>
<dbReference type="InterPro" id="IPR004879">
    <property type="entry name" value="Ssp411-like_TRX"/>
</dbReference>
<dbReference type="InterPro" id="IPR036249">
    <property type="entry name" value="Thioredoxin-like_sf"/>
</dbReference>
<comment type="caution">
    <text evidence="2">The sequence shown here is derived from an EMBL/GenBank/DDBJ whole genome shotgun (WGS) entry which is preliminary data.</text>
</comment>
<keyword evidence="2" id="KW-0808">Transferase</keyword>
<dbReference type="GO" id="GO:0016301">
    <property type="term" value="F:kinase activity"/>
    <property type="evidence" value="ECO:0007669"/>
    <property type="project" value="UniProtKB-KW"/>
</dbReference>
<dbReference type="Pfam" id="PF03190">
    <property type="entry name" value="Thioredox_DsbH"/>
    <property type="match status" value="1"/>
</dbReference>
<dbReference type="RefSeq" id="WP_189836379.1">
    <property type="nucleotide sequence ID" value="NZ_BGOW01000020.1"/>
</dbReference>
<evidence type="ECO:0000313" key="3">
    <source>
        <dbReference type="Proteomes" id="UP000286806"/>
    </source>
</evidence>
<dbReference type="GO" id="GO:0005975">
    <property type="term" value="P:carbohydrate metabolic process"/>
    <property type="evidence" value="ECO:0007669"/>
    <property type="project" value="InterPro"/>
</dbReference>
<dbReference type="Gene3D" id="2.60.40.1250">
    <property type="entry name" value="Thiol:disulfide interchange protein DsbD, N-terminal domain"/>
    <property type="match status" value="1"/>
</dbReference>
<dbReference type="InterPro" id="IPR036929">
    <property type="entry name" value="DsbDN_sf"/>
</dbReference>
<evidence type="ECO:0000313" key="2">
    <source>
        <dbReference type="EMBL" id="GBL46450.1"/>
    </source>
</evidence>
<dbReference type="AlphaFoldDB" id="A0A401JFQ4"/>